<comment type="caution">
    <text evidence="10">The sequence shown here is derived from an EMBL/GenBank/DDBJ whole genome shotgun (WGS) entry which is preliminary data.</text>
</comment>
<dbReference type="InterPro" id="IPR015421">
    <property type="entry name" value="PyrdxlP-dep_Trfase_major"/>
</dbReference>
<dbReference type="GO" id="GO:0006534">
    <property type="term" value="P:cysteine metabolic process"/>
    <property type="evidence" value="ECO:0007669"/>
    <property type="project" value="UniProtKB-UniRule"/>
</dbReference>
<dbReference type="GO" id="GO:0031071">
    <property type="term" value="F:cysteine desulfurase activity"/>
    <property type="evidence" value="ECO:0007669"/>
    <property type="project" value="UniProtKB-UniRule"/>
</dbReference>
<evidence type="ECO:0000256" key="3">
    <source>
        <dbReference type="ARBA" id="ARBA00010447"/>
    </source>
</evidence>
<organism evidence="10">
    <name type="scientific">Rhodothermus marinus</name>
    <name type="common">Rhodothermus obamensis</name>
    <dbReference type="NCBI Taxonomy" id="29549"/>
    <lineage>
        <taxon>Bacteria</taxon>
        <taxon>Pseudomonadati</taxon>
        <taxon>Rhodothermota</taxon>
        <taxon>Rhodothermia</taxon>
        <taxon>Rhodothermales</taxon>
        <taxon>Rhodothermaceae</taxon>
        <taxon>Rhodothermus</taxon>
    </lineage>
</organism>
<evidence type="ECO:0000256" key="2">
    <source>
        <dbReference type="ARBA" id="ARBA00002824"/>
    </source>
</evidence>
<dbReference type="InterPro" id="IPR016454">
    <property type="entry name" value="Cysteine_dSase"/>
</dbReference>
<dbReference type="NCBIfam" id="TIGR01979">
    <property type="entry name" value="sufS"/>
    <property type="match status" value="1"/>
</dbReference>
<dbReference type="InterPro" id="IPR010970">
    <property type="entry name" value="Cys_dSase_SufS"/>
</dbReference>
<dbReference type="PANTHER" id="PTHR43586:SF8">
    <property type="entry name" value="CYSTEINE DESULFURASE 1, CHLOROPLASTIC"/>
    <property type="match status" value="1"/>
</dbReference>
<evidence type="ECO:0000256" key="7">
    <source>
        <dbReference type="RuleBase" id="RU004504"/>
    </source>
</evidence>
<dbReference type="PIRSF" id="PIRSF005572">
    <property type="entry name" value="NifS"/>
    <property type="match status" value="1"/>
</dbReference>
<dbReference type="Pfam" id="PF00266">
    <property type="entry name" value="Aminotran_5"/>
    <property type="match status" value="1"/>
</dbReference>
<reference evidence="10" key="1">
    <citation type="journal article" date="2020" name="mSystems">
        <title>Genome- and Community-Level Interaction Insights into Carbon Utilization and Element Cycling Functions of Hydrothermarchaeota in Hydrothermal Sediment.</title>
        <authorList>
            <person name="Zhou Z."/>
            <person name="Liu Y."/>
            <person name="Xu W."/>
            <person name="Pan J."/>
            <person name="Luo Z.H."/>
            <person name="Li M."/>
        </authorList>
    </citation>
    <scope>NUCLEOTIDE SEQUENCE [LARGE SCALE GENOMIC DNA]</scope>
    <source>
        <strain evidence="10">SpSt-143</strain>
    </source>
</reference>
<proteinExistence type="inferred from homology"/>
<evidence type="ECO:0000256" key="5">
    <source>
        <dbReference type="ARBA" id="ARBA00022898"/>
    </source>
</evidence>
<dbReference type="PROSITE" id="PS00595">
    <property type="entry name" value="AA_TRANSFER_CLASS_5"/>
    <property type="match status" value="1"/>
</dbReference>
<comment type="similarity">
    <text evidence="3 8">Belongs to the class-V pyridoxal-phosphate-dependent aminotransferase family. Csd subfamily.</text>
</comment>
<comment type="function">
    <text evidence="2 8">Catalyzes the removal of elemental sulfur and selenium atoms from L-cysteine, L-cystine, L-selenocysteine, and L-selenocystine to produce L-alanine.</text>
</comment>
<protein>
    <recommendedName>
        <fullName evidence="8">Cysteine desulfurase</fullName>
        <ecNumber evidence="8">2.8.1.7</ecNumber>
    </recommendedName>
</protein>
<dbReference type="InterPro" id="IPR000192">
    <property type="entry name" value="Aminotrans_V_dom"/>
</dbReference>
<dbReference type="PANTHER" id="PTHR43586">
    <property type="entry name" value="CYSTEINE DESULFURASE"/>
    <property type="match status" value="1"/>
</dbReference>
<feature type="domain" description="Aminotransferase class V" evidence="9">
    <location>
        <begin position="37"/>
        <end position="406"/>
    </location>
</feature>
<dbReference type="Gene3D" id="3.40.640.10">
    <property type="entry name" value="Type I PLP-dependent aspartate aminotransferase-like (Major domain)"/>
    <property type="match status" value="1"/>
</dbReference>
<evidence type="ECO:0000313" key="10">
    <source>
        <dbReference type="EMBL" id="HER97279.1"/>
    </source>
</evidence>
<comment type="cofactor">
    <cofactor evidence="1 7">
        <name>pyridoxal 5'-phosphate</name>
        <dbReference type="ChEBI" id="CHEBI:597326"/>
    </cofactor>
</comment>
<dbReference type="InterPro" id="IPR015422">
    <property type="entry name" value="PyrdxlP-dep_Trfase_small"/>
</dbReference>
<sequence>MPAPVDLTGLETRFDVARVRVDFPALHQRVYDGRPLVYLDNAATTQKPQVVIDRIRDFYTRENANVHRGVHYLSQQASDAYDEARRLVAAFIGAPDPAQVIFTRGTTESINLVAATFGRQRVRAGDEIVLSTMEHHSNIVPWQMLCEEKGARLRIVPVDARGVLDLEALERLLNERTRLVAIAHVSNALGTVNPVQEIIRIAHARGIPVLVDGAQAVQHLKVNVAELDCDFYCFSGHKVYGPTGIGVLYGKAEWLEAMPPYQGGGDMIERVTFERTTYNRLPYKFEAGTPHIAGALGLEAALIYLDRLGREAVIHYEAELLRYATQRLQEVPGLRLVGTAPEKVSVLSFVIEGIHPYDAGTLLDQMGIAVRTGHHCTQPLMDYLGLPGTIRASLALYNTREEIDVLVDALLRIQKLLR</sequence>
<dbReference type="GO" id="GO:0030170">
    <property type="term" value="F:pyridoxal phosphate binding"/>
    <property type="evidence" value="ECO:0007669"/>
    <property type="project" value="UniProtKB-UniRule"/>
</dbReference>
<accession>A0A7V2B2V9</accession>
<dbReference type="EMBL" id="DSGB01000007">
    <property type="protein sequence ID" value="HER97279.1"/>
    <property type="molecule type" value="Genomic_DNA"/>
</dbReference>
<keyword evidence="4 8" id="KW-0808">Transferase</keyword>
<evidence type="ECO:0000259" key="9">
    <source>
        <dbReference type="Pfam" id="PF00266"/>
    </source>
</evidence>
<name>A0A7V2B2V9_RHOMR</name>
<dbReference type="EC" id="2.8.1.7" evidence="8"/>
<dbReference type="AlphaFoldDB" id="A0A7V2B2V9"/>
<gene>
    <name evidence="10" type="ORF">ENO59_12375</name>
</gene>
<keyword evidence="5 8" id="KW-0663">Pyridoxal phosphate</keyword>
<evidence type="ECO:0000256" key="1">
    <source>
        <dbReference type="ARBA" id="ARBA00001933"/>
    </source>
</evidence>
<evidence type="ECO:0000256" key="4">
    <source>
        <dbReference type="ARBA" id="ARBA00022679"/>
    </source>
</evidence>
<evidence type="ECO:0000256" key="8">
    <source>
        <dbReference type="RuleBase" id="RU004506"/>
    </source>
</evidence>
<dbReference type="InterPro" id="IPR020578">
    <property type="entry name" value="Aminotrans_V_PyrdxlP_BS"/>
</dbReference>
<comment type="catalytic activity">
    <reaction evidence="6 8">
        <text>(sulfur carrier)-H + L-cysteine = (sulfur carrier)-SH + L-alanine</text>
        <dbReference type="Rhea" id="RHEA:43892"/>
        <dbReference type="Rhea" id="RHEA-COMP:14737"/>
        <dbReference type="Rhea" id="RHEA-COMP:14739"/>
        <dbReference type="ChEBI" id="CHEBI:29917"/>
        <dbReference type="ChEBI" id="CHEBI:35235"/>
        <dbReference type="ChEBI" id="CHEBI:57972"/>
        <dbReference type="ChEBI" id="CHEBI:64428"/>
        <dbReference type="EC" id="2.8.1.7"/>
    </reaction>
</comment>
<dbReference type="Gene3D" id="3.90.1150.10">
    <property type="entry name" value="Aspartate Aminotransferase, domain 1"/>
    <property type="match status" value="1"/>
</dbReference>
<dbReference type="SUPFAM" id="SSF53383">
    <property type="entry name" value="PLP-dependent transferases"/>
    <property type="match status" value="1"/>
</dbReference>
<dbReference type="InterPro" id="IPR015424">
    <property type="entry name" value="PyrdxlP-dep_Trfase"/>
</dbReference>
<dbReference type="CDD" id="cd06453">
    <property type="entry name" value="SufS_like"/>
    <property type="match status" value="1"/>
</dbReference>
<evidence type="ECO:0000256" key="6">
    <source>
        <dbReference type="ARBA" id="ARBA00050776"/>
    </source>
</evidence>